<evidence type="ECO:0000313" key="6">
    <source>
        <dbReference type="Proteomes" id="UP001252613"/>
    </source>
</evidence>
<keyword evidence="2" id="KW-0808">Transferase</keyword>
<name>A0AAW8M3T6_9PSED</name>
<evidence type="ECO:0000259" key="4">
    <source>
        <dbReference type="Pfam" id="PF13649"/>
    </source>
</evidence>
<evidence type="ECO:0000256" key="1">
    <source>
        <dbReference type="ARBA" id="ARBA00022603"/>
    </source>
</evidence>
<reference evidence="5" key="1">
    <citation type="submission" date="2023-07" db="EMBL/GenBank/DDBJ databases">
        <title>Sorghum-associated microbial communities from plants grown in Nebraska, USA.</title>
        <authorList>
            <person name="Schachtman D."/>
        </authorList>
    </citation>
    <scope>NUCLEOTIDE SEQUENCE</scope>
    <source>
        <strain evidence="5">3432</strain>
    </source>
</reference>
<dbReference type="Proteomes" id="UP001252613">
    <property type="component" value="Unassembled WGS sequence"/>
</dbReference>
<evidence type="ECO:0000313" key="5">
    <source>
        <dbReference type="EMBL" id="MDR6956360.1"/>
    </source>
</evidence>
<dbReference type="EMBL" id="JAVDVC010000001">
    <property type="protein sequence ID" value="MDR6956360.1"/>
    <property type="molecule type" value="Genomic_DNA"/>
</dbReference>
<dbReference type="GO" id="GO:0032259">
    <property type="term" value="P:methylation"/>
    <property type="evidence" value="ECO:0007669"/>
    <property type="project" value="UniProtKB-KW"/>
</dbReference>
<dbReference type="InterPro" id="IPR041698">
    <property type="entry name" value="Methyltransf_25"/>
</dbReference>
<sequence length="250" mass="28364">MARIYTKPEDKKPKIDKSLVLDFFEKRASKVNDLGPTRAVIYQDKDADLAERRDIAEKTLLLPLLEIDESSRILDAGCGTGRWAEAIIPKCGVYVGVDVSPGLIKVATERFGTSLNAKFEVCPVDLLTRERIGIDQAFTHILSFGVFIYLNDDEIIEALHAYASLTESGSKIMFREPIAVENRLTLIEHFSNDMEQTYNAIYRTEEELITLITSALGESFFQQKKGDVYPDGTLNNRTETKQKWYLWESL</sequence>
<dbReference type="Pfam" id="PF13649">
    <property type="entry name" value="Methyltransf_25"/>
    <property type="match status" value="1"/>
</dbReference>
<dbReference type="CDD" id="cd02440">
    <property type="entry name" value="AdoMet_MTases"/>
    <property type="match status" value="1"/>
</dbReference>
<dbReference type="Gene3D" id="3.40.50.150">
    <property type="entry name" value="Vaccinia Virus protein VP39"/>
    <property type="match status" value="1"/>
</dbReference>
<evidence type="ECO:0000256" key="3">
    <source>
        <dbReference type="ARBA" id="ARBA00022691"/>
    </source>
</evidence>
<dbReference type="PANTHER" id="PTHR43464">
    <property type="entry name" value="METHYLTRANSFERASE"/>
    <property type="match status" value="1"/>
</dbReference>
<accession>A0AAW8M3T6</accession>
<dbReference type="PANTHER" id="PTHR43464:SF19">
    <property type="entry name" value="UBIQUINONE BIOSYNTHESIS O-METHYLTRANSFERASE, MITOCHONDRIAL"/>
    <property type="match status" value="1"/>
</dbReference>
<dbReference type="InterPro" id="IPR029063">
    <property type="entry name" value="SAM-dependent_MTases_sf"/>
</dbReference>
<organism evidence="5 6">
    <name type="scientific">Pseudomonas brassicacearum</name>
    <dbReference type="NCBI Taxonomy" id="930166"/>
    <lineage>
        <taxon>Bacteria</taxon>
        <taxon>Pseudomonadati</taxon>
        <taxon>Pseudomonadota</taxon>
        <taxon>Gammaproteobacteria</taxon>
        <taxon>Pseudomonadales</taxon>
        <taxon>Pseudomonadaceae</taxon>
        <taxon>Pseudomonas</taxon>
    </lineage>
</organism>
<dbReference type="SUPFAM" id="SSF53335">
    <property type="entry name" value="S-adenosyl-L-methionine-dependent methyltransferases"/>
    <property type="match status" value="1"/>
</dbReference>
<feature type="domain" description="Methyltransferase" evidence="4">
    <location>
        <begin position="73"/>
        <end position="167"/>
    </location>
</feature>
<protein>
    <submittedName>
        <fullName evidence="5">SAM-dependent methyltransferase</fullName>
    </submittedName>
</protein>
<dbReference type="AlphaFoldDB" id="A0AAW8M3T6"/>
<evidence type="ECO:0000256" key="2">
    <source>
        <dbReference type="ARBA" id="ARBA00022679"/>
    </source>
</evidence>
<proteinExistence type="predicted"/>
<dbReference type="RefSeq" id="WP_310355747.1">
    <property type="nucleotide sequence ID" value="NZ_JAVDVC010000001.1"/>
</dbReference>
<gene>
    <name evidence="5" type="ORF">J2W43_000323</name>
</gene>
<dbReference type="GO" id="GO:0008168">
    <property type="term" value="F:methyltransferase activity"/>
    <property type="evidence" value="ECO:0007669"/>
    <property type="project" value="UniProtKB-KW"/>
</dbReference>
<comment type="caution">
    <text evidence="5">The sequence shown here is derived from an EMBL/GenBank/DDBJ whole genome shotgun (WGS) entry which is preliminary data.</text>
</comment>
<keyword evidence="3" id="KW-0949">S-adenosyl-L-methionine</keyword>
<keyword evidence="1 5" id="KW-0489">Methyltransferase</keyword>